<name>A0A0B8QV59_9VIBR</name>
<accession>A0A0B8QV59</accession>
<sequence length="101" mass="10538">MNKISYLAVAISAATLMGCNSSSSSNDDNSSPQLSTYTVIDGYIHNAVICARESIEQTCVFTTTTDSKGQFELPAEYAELLVTADVVGGLSSDSDTVGLSS</sequence>
<evidence type="ECO:0008006" key="3">
    <source>
        <dbReference type="Google" id="ProtNLM"/>
    </source>
</evidence>
<evidence type="ECO:0000313" key="2">
    <source>
        <dbReference type="Proteomes" id="UP000031666"/>
    </source>
</evidence>
<reference evidence="1 2" key="1">
    <citation type="submission" date="2015-01" db="EMBL/GenBank/DDBJ databases">
        <title>Vibrio sp. C94 JCM 19241 whole genome shotgun sequence.</title>
        <authorList>
            <person name="Sawabe T."/>
            <person name="Meirelles P."/>
            <person name="Feng G."/>
            <person name="Sayaka M."/>
            <person name="Hattori M."/>
            <person name="Ohkuma M."/>
        </authorList>
    </citation>
    <scope>NUCLEOTIDE SEQUENCE [LARGE SCALE GENOMIC DNA]</scope>
    <source>
        <strain evidence="2">JCM 19241</strain>
    </source>
</reference>
<dbReference type="AlphaFoldDB" id="A0A0B8QV59"/>
<dbReference type="Proteomes" id="UP000031666">
    <property type="component" value="Unassembled WGS sequence"/>
</dbReference>
<gene>
    <name evidence="1" type="ORF">JCM19241_722</name>
</gene>
<organism evidence="1 2">
    <name type="scientific">Vibrio ishigakensis</name>
    <dbReference type="NCBI Taxonomy" id="1481914"/>
    <lineage>
        <taxon>Bacteria</taxon>
        <taxon>Pseudomonadati</taxon>
        <taxon>Pseudomonadota</taxon>
        <taxon>Gammaproteobacteria</taxon>
        <taxon>Vibrionales</taxon>
        <taxon>Vibrionaceae</taxon>
        <taxon>Vibrio</taxon>
    </lineage>
</organism>
<proteinExistence type="predicted"/>
<evidence type="ECO:0000313" key="1">
    <source>
        <dbReference type="EMBL" id="GAM77994.1"/>
    </source>
</evidence>
<reference evidence="1 2" key="2">
    <citation type="submission" date="2015-01" db="EMBL/GenBank/DDBJ databases">
        <authorList>
            <consortium name="NBRP consortium"/>
            <person name="Sawabe T."/>
            <person name="Meirelles P."/>
            <person name="Feng G."/>
            <person name="Sayaka M."/>
            <person name="Hattori M."/>
            <person name="Ohkuma M."/>
        </authorList>
    </citation>
    <scope>NUCLEOTIDE SEQUENCE [LARGE SCALE GENOMIC DNA]</scope>
    <source>
        <strain evidence="2">JCM 19241</strain>
    </source>
</reference>
<dbReference type="EMBL" id="BBSC01000011">
    <property type="protein sequence ID" value="GAM77994.1"/>
    <property type="molecule type" value="Genomic_DNA"/>
</dbReference>
<dbReference type="STRING" id="1481914.JCM19241_722"/>
<dbReference type="PROSITE" id="PS51257">
    <property type="entry name" value="PROKAR_LIPOPROTEIN"/>
    <property type="match status" value="1"/>
</dbReference>
<comment type="caution">
    <text evidence="1">The sequence shown here is derived from an EMBL/GenBank/DDBJ whole genome shotgun (WGS) entry which is preliminary data.</text>
</comment>
<protein>
    <recommendedName>
        <fullName evidence="3">Lipoprotein</fullName>
    </recommendedName>
</protein>